<evidence type="ECO:0000259" key="1">
    <source>
        <dbReference type="Pfam" id="PF24964"/>
    </source>
</evidence>
<dbReference type="Pfam" id="PF24964">
    <property type="entry name" value="DUF7769"/>
    <property type="match status" value="1"/>
</dbReference>
<dbReference type="GO" id="GO:0003676">
    <property type="term" value="F:nucleic acid binding"/>
    <property type="evidence" value="ECO:0007669"/>
    <property type="project" value="InterPro"/>
</dbReference>
<sequence length="377" mass="43670">MSCPHFSFKLLGGSRRKDATNEVRQLVLTLLARSNNGRLGKKVTGEVAAQFGLGLQTVQKIWKRSKPSLAQGNVVDVKSRKRGRSGRKETPIDLEPLRNIPLNERMTLDEVSRRLHVGKAKLIRYMRKGLLRRHSNNIKPYLTEANKKTRLQWCVNMIDQESTSNDQRFKALFDHVYIDEKWFFLTQNSAKYYLLPDEDDPHRTSKSKNYIPRLMFLCVTARPRFRNGVCIFDGKIGCFPLVTYEQAKRSSVNRQAGTWEVKSIAHITRDVIREFMVERVLPAIKAKWPREDIAKPIYIVQDNAPSHIETNDALFCEHAKKEGFDIRLVCQPPNSPDFNILDLGFFRAIQAIQYRKSARTVQDLVPIVQEVKYYLHE</sequence>
<reference evidence="2" key="1">
    <citation type="journal article" date="2018" name="DNA Res.">
        <title>Multiple hybrid de novo genome assembly of finger millet, an orphan allotetraploid crop.</title>
        <authorList>
            <person name="Hatakeyama M."/>
            <person name="Aluri S."/>
            <person name="Balachadran M.T."/>
            <person name="Sivarajan S.R."/>
            <person name="Patrignani A."/>
            <person name="Gruter S."/>
            <person name="Poveda L."/>
            <person name="Shimizu-Inatsugi R."/>
            <person name="Baeten J."/>
            <person name="Francoijs K.J."/>
            <person name="Nataraja K.N."/>
            <person name="Reddy Y.A.N."/>
            <person name="Phadnis S."/>
            <person name="Ravikumar R.L."/>
            <person name="Schlapbach R."/>
            <person name="Sreeman S.M."/>
            <person name="Shimizu K.K."/>
        </authorList>
    </citation>
    <scope>NUCLEOTIDE SEQUENCE</scope>
</reference>
<proteinExistence type="predicted"/>
<protein>
    <recommendedName>
        <fullName evidence="1">DUF7769 domain-containing protein</fullName>
    </recommendedName>
</protein>
<evidence type="ECO:0000313" key="3">
    <source>
        <dbReference type="Proteomes" id="UP001054889"/>
    </source>
</evidence>
<name>A0AAV5F4Z0_ELECO</name>
<dbReference type="Proteomes" id="UP001054889">
    <property type="component" value="Unassembled WGS sequence"/>
</dbReference>
<dbReference type="PANTHER" id="PTHR47169:SF2">
    <property type="entry name" value="OS01G0541250 PROTEIN"/>
    <property type="match status" value="1"/>
</dbReference>
<dbReference type="AlphaFoldDB" id="A0AAV5F4Z0"/>
<organism evidence="2 3">
    <name type="scientific">Eleusine coracana subsp. coracana</name>
    <dbReference type="NCBI Taxonomy" id="191504"/>
    <lineage>
        <taxon>Eukaryota</taxon>
        <taxon>Viridiplantae</taxon>
        <taxon>Streptophyta</taxon>
        <taxon>Embryophyta</taxon>
        <taxon>Tracheophyta</taxon>
        <taxon>Spermatophyta</taxon>
        <taxon>Magnoliopsida</taxon>
        <taxon>Liliopsida</taxon>
        <taxon>Poales</taxon>
        <taxon>Poaceae</taxon>
        <taxon>PACMAD clade</taxon>
        <taxon>Chloridoideae</taxon>
        <taxon>Cynodonteae</taxon>
        <taxon>Eleusininae</taxon>
        <taxon>Eleusine</taxon>
    </lineage>
</organism>
<evidence type="ECO:0000313" key="2">
    <source>
        <dbReference type="EMBL" id="GJN29907.1"/>
    </source>
</evidence>
<keyword evidence="3" id="KW-1185">Reference proteome</keyword>
<feature type="domain" description="DUF7769" evidence="1">
    <location>
        <begin position="20"/>
        <end position="72"/>
    </location>
</feature>
<accession>A0AAV5F4Z0</accession>
<dbReference type="PANTHER" id="PTHR47169">
    <property type="entry name" value="OS01G0541250 PROTEIN"/>
    <property type="match status" value="1"/>
</dbReference>
<dbReference type="InterPro" id="IPR036397">
    <property type="entry name" value="RNaseH_sf"/>
</dbReference>
<reference evidence="2" key="2">
    <citation type="submission" date="2021-12" db="EMBL/GenBank/DDBJ databases">
        <title>Resequencing data analysis of finger millet.</title>
        <authorList>
            <person name="Hatakeyama M."/>
            <person name="Aluri S."/>
            <person name="Balachadran M.T."/>
            <person name="Sivarajan S.R."/>
            <person name="Poveda L."/>
            <person name="Shimizu-Inatsugi R."/>
            <person name="Schlapbach R."/>
            <person name="Sreeman S.M."/>
            <person name="Shimizu K.K."/>
        </authorList>
    </citation>
    <scope>NUCLEOTIDE SEQUENCE</scope>
</reference>
<comment type="caution">
    <text evidence="2">The sequence shown here is derived from an EMBL/GenBank/DDBJ whole genome shotgun (WGS) entry which is preliminary data.</text>
</comment>
<dbReference type="InterPro" id="IPR056671">
    <property type="entry name" value="DUF7769"/>
</dbReference>
<gene>
    <name evidence="2" type="primary">gb18170</name>
    <name evidence="2" type="ORF">PR202_gb18170</name>
</gene>
<dbReference type="Gene3D" id="3.30.420.10">
    <property type="entry name" value="Ribonuclease H-like superfamily/Ribonuclease H"/>
    <property type="match status" value="1"/>
</dbReference>
<dbReference type="EMBL" id="BQKI01000081">
    <property type="protein sequence ID" value="GJN29907.1"/>
    <property type="molecule type" value="Genomic_DNA"/>
</dbReference>